<protein>
    <submittedName>
        <fullName evidence="1">Uncharacterized protein</fullName>
    </submittedName>
</protein>
<evidence type="ECO:0000313" key="1">
    <source>
        <dbReference type="EMBL" id="KOM49886.1"/>
    </source>
</evidence>
<reference evidence="2" key="1">
    <citation type="journal article" date="2015" name="Proc. Natl. Acad. Sci. U.S.A.">
        <title>Genome sequencing of adzuki bean (Vigna angularis) provides insight into high starch and low fat accumulation and domestication.</title>
        <authorList>
            <person name="Yang K."/>
            <person name="Tian Z."/>
            <person name="Chen C."/>
            <person name="Luo L."/>
            <person name="Zhao B."/>
            <person name="Wang Z."/>
            <person name="Yu L."/>
            <person name="Li Y."/>
            <person name="Sun Y."/>
            <person name="Li W."/>
            <person name="Chen Y."/>
            <person name="Li Y."/>
            <person name="Zhang Y."/>
            <person name="Ai D."/>
            <person name="Zhao J."/>
            <person name="Shang C."/>
            <person name="Ma Y."/>
            <person name="Wu B."/>
            <person name="Wang M."/>
            <person name="Gao L."/>
            <person name="Sun D."/>
            <person name="Zhang P."/>
            <person name="Guo F."/>
            <person name="Wang W."/>
            <person name="Li Y."/>
            <person name="Wang J."/>
            <person name="Varshney R.K."/>
            <person name="Wang J."/>
            <person name="Ling H.Q."/>
            <person name="Wan P."/>
        </authorList>
    </citation>
    <scope>NUCLEOTIDE SEQUENCE</scope>
    <source>
        <strain evidence="2">cv. Jingnong 6</strain>
    </source>
</reference>
<dbReference type="EMBL" id="CM003378">
    <property type="protein sequence ID" value="KOM49886.1"/>
    <property type="molecule type" value="Genomic_DNA"/>
</dbReference>
<evidence type="ECO:0000313" key="2">
    <source>
        <dbReference type="Proteomes" id="UP000053144"/>
    </source>
</evidence>
<proteinExistence type="predicted"/>
<dbReference type="Proteomes" id="UP000053144">
    <property type="component" value="Chromosome 8"/>
</dbReference>
<dbReference type="AlphaFoldDB" id="A0A0L9V4F8"/>
<name>A0A0L9V4F8_PHAAN</name>
<organism evidence="1 2">
    <name type="scientific">Phaseolus angularis</name>
    <name type="common">Azuki bean</name>
    <name type="synonym">Vigna angularis</name>
    <dbReference type="NCBI Taxonomy" id="3914"/>
    <lineage>
        <taxon>Eukaryota</taxon>
        <taxon>Viridiplantae</taxon>
        <taxon>Streptophyta</taxon>
        <taxon>Embryophyta</taxon>
        <taxon>Tracheophyta</taxon>
        <taxon>Spermatophyta</taxon>
        <taxon>Magnoliopsida</taxon>
        <taxon>eudicotyledons</taxon>
        <taxon>Gunneridae</taxon>
        <taxon>Pentapetalae</taxon>
        <taxon>rosids</taxon>
        <taxon>fabids</taxon>
        <taxon>Fabales</taxon>
        <taxon>Fabaceae</taxon>
        <taxon>Papilionoideae</taxon>
        <taxon>50 kb inversion clade</taxon>
        <taxon>NPAAA clade</taxon>
        <taxon>indigoferoid/millettioid clade</taxon>
        <taxon>Phaseoleae</taxon>
        <taxon>Vigna</taxon>
    </lineage>
</organism>
<gene>
    <name evidence="1" type="ORF">LR48_Vigan08g071300</name>
</gene>
<dbReference type="STRING" id="3914.A0A0L9V4F8"/>
<sequence>MLCNCEVTFEATRFTCNSDSNAVVISLPGSGKVKVSGEKHECNGFNSPVLDPLRQMINGAPLEDAHHLAQRYSRMREEAEAQIPKRCSSFVKHSKEVFIPCGFQGK</sequence>
<accession>A0A0L9V4F8</accession>
<dbReference type="Gramene" id="KOM49886">
    <property type="protein sequence ID" value="KOM49886"/>
    <property type="gene ID" value="LR48_Vigan08g071300"/>
</dbReference>